<protein>
    <submittedName>
        <fullName evidence="1">Uncharacterized protein</fullName>
    </submittedName>
</protein>
<organism evidence="1 2">
    <name type="scientific">Hibiscus sabdariffa</name>
    <name type="common">roselle</name>
    <dbReference type="NCBI Taxonomy" id="183260"/>
    <lineage>
        <taxon>Eukaryota</taxon>
        <taxon>Viridiplantae</taxon>
        <taxon>Streptophyta</taxon>
        <taxon>Embryophyta</taxon>
        <taxon>Tracheophyta</taxon>
        <taxon>Spermatophyta</taxon>
        <taxon>Magnoliopsida</taxon>
        <taxon>eudicotyledons</taxon>
        <taxon>Gunneridae</taxon>
        <taxon>Pentapetalae</taxon>
        <taxon>rosids</taxon>
        <taxon>malvids</taxon>
        <taxon>Malvales</taxon>
        <taxon>Malvaceae</taxon>
        <taxon>Malvoideae</taxon>
        <taxon>Hibiscus</taxon>
    </lineage>
</organism>
<sequence length="90" mass="10081">MYASSSPGREDVFCREGYTRTLDFLHWCFHVLYPDFEKKSSSITLLSPTADVGLAAARDRPSDPFLYGIVASVPPFPSRRRGPRAETGKK</sequence>
<proteinExistence type="predicted"/>
<accession>A0ABR2S5Z7</accession>
<evidence type="ECO:0000313" key="2">
    <source>
        <dbReference type="Proteomes" id="UP001396334"/>
    </source>
</evidence>
<dbReference type="Proteomes" id="UP001396334">
    <property type="component" value="Unassembled WGS sequence"/>
</dbReference>
<comment type="caution">
    <text evidence="1">The sequence shown here is derived from an EMBL/GenBank/DDBJ whole genome shotgun (WGS) entry which is preliminary data.</text>
</comment>
<gene>
    <name evidence="1" type="ORF">V6N11_010675</name>
</gene>
<evidence type="ECO:0000313" key="1">
    <source>
        <dbReference type="EMBL" id="KAK9020658.1"/>
    </source>
</evidence>
<dbReference type="EMBL" id="JBBPBN010000016">
    <property type="protein sequence ID" value="KAK9020658.1"/>
    <property type="molecule type" value="Genomic_DNA"/>
</dbReference>
<reference evidence="1 2" key="1">
    <citation type="journal article" date="2024" name="G3 (Bethesda)">
        <title>Genome assembly of Hibiscus sabdariffa L. provides insights into metabolisms of medicinal natural products.</title>
        <authorList>
            <person name="Kim T."/>
        </authorList>
    </citation>
    <scope>NUCLEOTIDE SEQUENCE [LARGE SCALE GENOMIC DNA]</scope>
    <source>
        <strain evidence="1">TK-2024</strain>
        <tissue evidence="1">Old leaves</tissue>
    </source>
</reference>
<name>A0ABR2S5Z7_9ROSI</name>
<keyword evidence="2" id="KW-1185">Reference proteome</keyword>